<reference evidence="1" key="1">
    <citation type="journal article" date="2020" name="Nature">
        <title>Giant virus diversity and host interactions through global metagenomics.</title>
        <authorList>
            <person name="Schulz F."/>
            <person name="Roux S."/>
            <person name="Paez-Espino D."/>
            <person name="Jungbluth S."/>
            <person name="Walsh D.A."/>
            <person name="Denef V.J."/>
            <person name="McMahon K.D."/>
            <person name="Konstantinidis K.T."/>
            <person name="Eloe-Fadrosh E.A."/>
            <person name="Kyrpides N.C."/>
            <person name="Woyke T."/>
        </authorList>
    </citation>
    <scope>NUCLEOTIDE SEQUENCE</scope>
    <source>
        <strain evidence="1">GVMAG-S-1021933-23</strain>
    </source>
</reference>
<dbReference type="EMBL" id="MN740594">
    <property type="protein sequence ID" value="QHS78141.1"/>
    <property type="molecule type" value="Genomic_DNA"/>
</dbReference>
<dbReference type="AlphaFoldDB" id="A0A6C0AFM8"/>
<organism evidence="1">
    <name type="scientific">viral metagenome</name>
    <dbReference type="NCBI Taxonomy" id="1070528"/>
    <lineage>
        <taxon>unclassified sequences</taxon>
        <taxon>metagenomes</taxon>
        <taxon>organismal metagenomes</taxon>
    </lineage>
</organism>
<accession>A0A6C0AFM8</accession>
<protein>
    <submittedName>
        <fullName evidence="1">Uncharacterized protein</fullName>
    </submittedName>
</protein>
<sequence>MIKNIYPPTRYTKEEKEKNLYFEYILFNERFYEKYMNKEINYEEYILNSNEYYKKYKDCQNNRVISLDELCEKVNLNNYSFFKVLDEKDIKLFLSKLSREEISEIYFNDRIKLHTWVGIMSKIKVHENYRIHFKHVINYRRTIYKIYYYFDKEDTDKWSFFKNKTFRKIYFDFDDKKLKIMTFENFSSNTIDSFEDSLIKIPNKNEYIY</sequence>
<name>A0A6C0AFM8_9ZZZZ</name>
<proteinExistence type="predicted"/>
<evidence type="ECO:0000313" key="1">
    <source>
        <dbReference type="EMBL" id="QHS78141.1"/>
    </source>
</evidence>